<evidence type="ECO:0000313" key="6">
    <source>
        <dbReference type="EMBL" id="NEV64927.1"/>
    </source>
</evidence>
<feature type="domain" description="p-hydroxybenzoic acid efflux pump subunit AaeA-like beta-barrel" evidence="5">
    <location>
        <begin position="263"/>
        <end position="360"/>
    </location>
</feature>
<keyword evidence="7" id="KW-1185">Reference proteome</keyword>
<comment type="similarity">
    <text evidence="1">Belongs to the membrane fusion protein (MFP) (TC 8.A.1) family.</text>
</comment>
<keyword evidence="3" id="KW-0812">Transmembrane</keyword>
<feature type="transmembrane region" description="Helical" evidence="3">
    <location>
        <begin position="7"/>
        <end position="29"/>
    </location>
</feature>
<comment type="caution">
    <text evidence="6">The sequence shown here is derived from an EMBL/GenBank/DDBJ whole genome shotgun (WGS) entry which is preliminary data.</text>
</comment>
<feature type="coiled-coil region" evidence="2">
    <location>
        <begin position="86"/>
        <end position="127"/>
    </location>
</feature>
<dbReference type="Gene3D" id="2.40.50.100">
    <property type="match status" value="1"/>
</dbReference>
<proteinExistence type="inferred from homology"/>
<name>A0A6M0K8A3_9GAMM</name>
<dbReference type="RefSeq" id="WP_164456158.1">
    <property type="nucleotide sequence ID" value="NZ_JAAIJQ010000124.1"/>
</dbReference>
<dbReference type="PANTHER" id="PTHR30367:SF1">
    <property type="entry name" value="MULTIDRUG RESISTANCE PROTEIN MDTN"/>
    <property type="match status" value="1"/>
</dbReference>
<dbReference type="Proteomes" id="UP000483379">
    <property type="component" value="Unassembled WGS sequence"/>
</dbReference>
<reference evidence="6 7" key="1">
    <citation type="submission" date="2020-02" db="EMBL/GenBank/DDBJ databases">
        <title>Genome sequences of Thiorhodococcus mannitoliphagus and Thiorhodococcus minor, purple sulfur photosynthetic bacteria in the gammaproteobacterial family, Chromatiaceae.</title>
        <authorList>
            <person name="Aviles F.A."/>
            <person name="Meyer T.E."/>
            <person name="Kyndt J.A."/>
        </authorList>
    </citation>
    <scope>NUCLEOTIDE SEQUENCE [LARGE SCALE GENOMIC DNA]</scope>
    <source>
        <strain evidence="6 7">DSM 11518</strain>
    </source>
</reference>
<protein>
    <submittedName>
        <fullName evidence="6">HlyD family secretion protein</fullName>
    </submittedName>
</protein>
<keyword evidence="3" id="KW-1133">Transmembrane helix</keyword>
<dbReference type="Pfam" id="PF25917">
    <property type="entry name" value="BSH_RND"/>
    <property type="match status" value="1"/>
</dbReference>
<evidence type="ECO:0000259" key="5">
    <source>
        <dbReference type="Pfam" id="PF25963"/>
    </source>
</evidence>
<evidence type="ECO:0000256" key="1">
    <source>
        <dbReference type="ARBA" id="ARBA00009477"/>
    </source>
</evidence>
<feature type="domain" description="Multidrug resistance protein MdtA-like barrel-sandwich hybrid" evidence="4">
    <location>
        <begin position="45"/>
        <end position="259"/>
    </location>
</feature>
<keyword evidence="3" id="KW-0472">Membrane</keyword>
<gene>
    <name evidence="6" type="ORF">G3446_24190</name>
</gene>
<dbReference type="SUPFAM" id="SSF111369">
    <property type="entry name" value="HlyD-like secretion proteins"/>
    <property type="match status" value="3"/>
</dbReference>
<keyword evidence="2" id="KW-0175">Coiled coil</keyword>
<dbReference type="InterPro" id="IPR050393">
    <property type="entry name" value="MFP_Efflux_Pump"/>
</dbReference>
<dbReference type="PANTHER" id="PTHR30367">
    <property type="entry name" value="P-HYDROXYBENZOIC ACID EFFLUX PUMP SUBUNIT AAEA-RELATED"/>
    <property type="match status" value="1"/>
</dbReference>
<dbReference type="InterPro" id="IPR058625">
    <property type="entry name" value="MdtA-like_BSH"/>
</dbReference>
<evidence type="ECO:0000256" key="2">
    <source>
        <dbReference type="SAM" id="Coils"/>
    </source>
</evidence>
<organism evidence="6 7">
    <name type="scientific">Thiorhodococcus minor</name>
    <dbReference type="NCBI Taxonomy" id="57489"/>
    <lineage>
        <taxon>Bacteria</taxon>
        <taxon>Pseudomonadati</taxon>
        <taxon>Pseudomonadota</taxon>
        <taxon>Gammaproteobacteria</taxon>
        <taxon>Chromatiales</taxon>
        <taxon>Chromatiaceae</taxon>
        <taxon>Thiorhodococcus</taxon>
    </lineage>
</organism>
<dbReference type="AlphaFoldDB" id="A0A6M0K8A3"/>
<dbReference type="Pfam" id="PF25963">
    <property type="entry name" value="Beta-barrel_AAEA"/>
    <property type="match status" value="1"/>
</dbReference>
<dbReference type="InterPro" id="IPR058634">
    <property type="entry name" value="AaeA-lik-b-barrel"/>
</dbReference>
<dbReference type="PRINTS" id="PR01490">
    <property type="entry name" value="RTXTOXIND"/>
</dbReference>
<evidence type="ECO:0000259" key="4">
    <source>
        <dbReference type="Pfam" id="PF25917"/>
    </source>
</evidence>
<feature type="coiled-coil region" evidence="2">
    <location>
        <begin position="159"/>
        <end position="231"/>
    </location>
</feature>
<dbReference type="Gene3D" id="2.40.30.170">
    <property type="match status" value="1"/>
</dbReference>
<evidence type="ECO:0000313" key="7">
    <source>
        <dbReference type="Proteomes" id="UP000483379"/>
    </source>
</evidence>
<evidence type="ECO:0000256" key="3">
    <source>
        <dbReference type="SAM" id="Phobius"/>
    </source>
</evidence>
<accession>A0A6M0K8A3</accession>
<dbReference type="GO" id="GO:0055085">
    <property type="term" value="P:transmembrane transport"/>
    <property type="evidence" value="ECO:0007669"/>
    <property type="project" value="InterPro"/>
</dbReference>
<sequence length="380" mass="40829">MSKIPALLRYVLTGVVVLVAVLLVAWKYWDYVSNPWTRDGQVRANVIQVAPRVSAPIVALPIKDNQFVKAGDLLFEIDPRTYQAALDQAKANLDQARDRVKDLEAQVKSAEAALEQTESGIKQAEFAVTSAEATVVKTKADFERATSLVAKGDVAKRTYDEAVAANDVAQADLAKAQAQLTQANSAKLQSQAQLARARAELGALGEDNAQLRAAKAALETAQLDLEFTQVRASVDGYVTNLNLRLGSQAVANQPALALVDAASYWVHGYFRESLVGDMRAGDPAVITLMTYPDQPLQGQVDSISWGISQSDGSTGYDLLPSVSPTFQWIRLAQRIPVRVHLDEVPEGVALRVGTTASVLVMTGSGGDKKEVVPLVPAPLQ</sequence>
<dbReference type="EMBL" id="JAAIJQ010000124">
    <property type="protein sequence ID" value="NEV64927.1"/>
    <property type="molecule type" value="Genomic_DNA"/>
</dbReference>